<proteinExistence type="predicted"/>
<evidence type="ECO:0000313" key="1">
    <source>
        <dbReference type="EMBL" id="MBW47198.1"/>
    </source>
</evidence>
<sequence length="76" mass="8082">MRLNTRPSLTSRRRTKWAAGTTAASAAAAAVAAATEEEVAAVVNHSLRPPLPHANNRSFINRYTPPSSSFMFPACG</sequence>
<organism evidence="1">
    <name type="scientific">Anopheles triannulatus</name>
    <dbReference type="NCBI Taxonomy" id="58253"/>
    <lineage>
        <taxon>Eukaryota</taxon>
        <taxon>Metazoa</taxon>
        <taxon>Ecdysozoa</taxon>
        <taxon>Arthropoda</taxon>
        <taxon>Hexapoda</taxon>
        <taxon>Insecta</taxon>
        <taxon>Pterygota</taxon>
        <taxon>Neoptera</taxon>
        <taxon>Endopterygota</taxon>
        <taxon>Diptera</taxon>
        <taxon>Nematocera</taxon>
        <taxon>Culicoidea</taxon>
        <taxon>Culicidae</taxon>
        <taxon>Anophelinae</taxon>
        <taxon>Anopheles</taxon>
    </lineage>
</organism>
<dbReference type="AlphaFoldDB" id="A0A2M4B2Z8"/>
<name>A0A2M4B2Z8_9DIPT</name>
<reference evidence="1" key="1">
    <citation type="submission" date="2018-01" db="EMBL/GenBank/DDBJ databases">
        <title>An insight into the sialome of Amazonian anophelines.</title>
        <authorList>
            <person name="Ribeiro J.M."/>
            <person name="Scarpassa V."/>
            <person name="Calvo E."/>
        </authorList>
    </citation>
    <scope>NUCLEOTIDE SEQUENCE</scope>
    <source>
        <tissue evidence="1">Salivary glands</tissue>
    </source>
</reference>
<accession>A0A2M4B2Z8</accession>
<protein>
    <submittedName>
        <fullName evidence="1">Putative secreted protein</fullName>
    </submittedName>
</protein>
<dbReference type="EMBL" id="GGFK01013877">
    <property type="protein sequence ID" value="MBW47198.1"/>
    <property type="molecule type" value="Transcribed_RNA"/>
</dbReference>